<gene>
    <name evidence="1" type="ORF">CLV70_116160</name>
</gene>
<dbReference type="AlphaFoldDB" id="A0A2T0RP35"/>
<dbReference type="EMBL" id="PVZG01000016">
    <property type="protein sequence ID" value="PRY22897.1"/>
    <property type="molecule type" value="Genomic_DNA"/>
</dbReference>
<protein>
    <recommendedName>
        <fullName evidence="3">Integrase-like protein</fullName>
    </recommendedName>
</protein>
<comment type="caution">
    <text evidence="1">The sequence shown here is derived from an EMBL/GenBank/DDBJ whole genome shotgun (WGS) entry which is preliminary data.</text>
</comment>
<accession>A0A2T0RP35</accession>
<evidence type="ECO:0000313" key="1">
    <source>
        <dbReference type="EMBL" id="PRY22897.1"/>
    </source>
</evidence>
<organism evidence="1 2">
    <name type="scientific">Pseudosporangium ferrugineum</name>
    <dbReference type="NCBI Taxonomy" id="439699"/>
    <lineage>
        <taxon>Bacteria</taxon>
        <taxon>Bacillati</taxon>
        <taxon>Actinomycetota</taxon>
        <taxon>Actinomycetes</taxon>
        <taxon>Micromonosporales</taxon>
        <taxon>Micromonosporaceae</taxon>
        <taxon>Pseudosporangium</taxon>
    </lineage>
</organism>
<proteinExistence type="predicted"/>
<sequence length="50" mass="5332">MGHADGSVQALYSHVTDGMIRDLHDGLTQVWGRALADRRGLSPRSPGSGE</sequence>
<keyword evidence="2" id="KW-1185">Reference proteome</keyword>
<reference evidence="1 2" key="1">
    <citation type="submission" date="2018-03" db="EMBL/GenBank/DDBJ databases">
        <title>Genomic Encyclopedia of Archaeal and Bacterial Type Strains, Phase II (KMG-II): from individual species to whole genera.</title>
        <authorList>
            <person name="Goeker M."/>
        </authorList>
    </citation>
    <scope>NUCLEOTIDE SEQUENCE [LARGE SCALE GENOMIC DNA]</scope>
    <source>
        <strain evidence="1 2">DSM 45348</strain>
    </source>
</reference>
<name>A0A2T0RP35_9ACTN</name>
<dbReference type="Proteomes" id="UP000239209">
    <property type="component" value="Unassembled WGS sequence"/>
</dbReference>
<evidence type="ECO:0000313" key="2">
    <source>
        <dbReference type="Proteomes" id="UP000239209"/>
    </source>
</evidence>
<evidence type="ECO:0008006" key="3">
    <source>
        <dbReference type="Google" id="ProtNLM"/>
    </source>
</evidence>